<dbReference type="EMBL" id="CM035414">
    <property type="protein sequence ID" value="KAH7428718.1"/>
    <property type="molecule type" value="Genomic_DNA"/>
</dbReference>
<protein>
    <recommendedName>
        <fullName evidence="2">non-specific serine/threonine protein kinase</fullName>
        <ecNumber evidence="2">2.7.11.1</ecNumber>
    </recommendedName>
</protein>
<name>A0A8T2U238_CERRI</name>
<evidence type="ECO:0000256" key="4">
    <source>
        <dbReference type="ARBA" id="ARBA00022679"/>
    </source>
</evidence>
<dbReference type="SUPFAM" id="SSF56112">
    <property type="entry name" value="Protein kinase-like (PK-like)"/>
    <property type="match status" value="1"/>
</dbReference>
<sequence>MPMHQAEGENLRTRVGKYELGRILGEGSFAKVRFARNVETGQGVAVKIFNKSDVLQRNLFHQIEMEIFIMKLIKHPNIVQLYEVMASKSKIYFVLEYVAGGELYKKIKQRRRLKEDKARNYFQQLIQAIDFCHSRGIYHRDLKPENLLLDRNGTLKISDFGLSALVHQQRGDRILHSACGTPNYVAPEVAFHKGYNGAKADIWSCGIILFVMMAGYLPFDDSNLIHLYRKMQRAKLNFPPWFSPEVCSLISRILKPSPMHRITIPEILKDPWFMKDISIPKFQDETEVSLNDVYAILNESKQELLVAEENKLNVPGPAQWNAFDLISLTNELSFSKFLGTEQVNRQETHFASRSPPSEIIRRMEETAKPLGFYFLRNNYKLKLQGSEAGRKGHVSVSAEVFEVAPDFYFVELKKCCGDSLEYQEFYDKFSKALKDIVWQNEVG</sequence>
<evidence type="ECO:0000256" key="11">
    <source>
        <dbReference type="PROSITE-ProRule" id="PRU10141"/>
    </source>
</evidence>
<dbReference type="PANTHER" id="PTHR43895">
    <property type="entry name" value="CALCIUM/CALMODULIN-DEPENDENT PROTEIN KINASE KINASE-RELATED"/>
    <property type="match status" value="1"/>
</dbReference>
<dbReference type="AlphaFoldDB" id="A0A8T2U238"/>
<evidence type="ECO:0000256" key="1">
    <source>
        <dbReference type="ARBA" id="ARBA00006234"/>
    </source>
</evidence>
<dbReference type="GO" id="GO:0005524">
    <property type="term" value="F:ATP binding"/>
    <property type="evidence" value="ECO:0007669"/>
    <property type="project" value="UniProtKB-UniRule"/>
</dbReference>
<dbReference type="InterPro" id="IPR000719">
    <property type="entry name" value="Prot_kinase_dom"/>
</dbReference>
<evidence type="ECO:0000256" key="12">
    <source>
        <dbReference type="RuleBase" id="RU000304"/>
    </source>
</evidence>
<evidence type="ECO:0000256" key="6">
    <source>
        <dbReference type="ARBA" id="ARBA00022777"/>
    </source>
</evidence>
<organism evidence="14 15">
    <name type="scientific">Ceratopteris richardii</name>
    <name type="common">Triangle waterfern</name>
    <dbReference type="NCBI Taxonomy" id="49495"/>
    <lineage>
        <taxon>Eukaryota</taxon>
        <taxon>Viridiplantae</taxon>
        <taxon>Streptophyta</taxon>
        <taxon>Embryophyta</taxon>
        <taxon>Tracheophyta</taxon>
        <taxon>Polypodiopsida</taxon>
        <taxon>Polypodiidae</taxon>
        <taxon>Polypodiales</taxon>
        <taxon>Pteridineae</taxon>
        <taxon>Pteridaceae</taxon>
        <taxon>Parkerioideae</taxon>
        <taxon>Ceratopteris</taxon>
    </lineage>
</organism>
<dbReference type="Gene3D" id="3.30.310.80">
    <property type="entry name" value="Kinase associated domain 1, KA1"/>
    <property type="match status" value="1"/>
</dbReference>
<dbReference type="GO" id="GO:0004674">
    <property type="term" value="F:protein serine/threonine kinase activity"/>
    <property type="evidence" value="ECO:0007669"/>
    <property type="project" value="UniProtKB-KW"/>
</dbReference>
<keyword evidence="15" id="KW-1185">Reference proteome</keyword>
<evidence type="ECO:0000256" key="3">
    <source>
        <dbReference type="ARBA" id="ARBA00022527"/>
    </source>
</evidence>
<dbReference type="EC" id="2.7.11.1" evidence="2"/>
<dbReference type="Proteomes" id="UP000825935">
    <property type="component" value="Chromosome 9"/>
</dbReference>
<keyword evidence="3 12" id="KW-0723">Serine/threonine-protein kinase</keyword>
<comment type="caution">
    <text evidence="14">The sequence shown here is derived from an EMBL/GenBank/DDBJ whole genome shotgun (WGS) entry which is preliminary data.</text>
</comment>
<evidence type="ECO:0000259" key="13">
    <source>
        <dbReference type="PROSITE" id="PS50011"/>
    </source>
</evidence>
<keyword evidence="8" id="KW-0464">Manganese</keyword>
<evidence type="ECO:0000256" key="2">
    <source>
        <dbReference type="ARBA" id="ARBA00012513"/>
    </source>
</evidence>
<keyword evidence="7 11" id="KW-0067">ATP-binding</keyword>
<dbReference type="PANTHER" id="PTHR43895:SF123">
    <property type="entry name" value="NON-SPECIFIC SERINE_THREONINE PROTEIN KINASE"/>
    <property type="match status" value="1"/>
</dbReference>
<evidence type="ECO:0000256" key="9">
    <source>
        <dbReference type="ARBA" id="ARBA00047899"/>
    </source>
</evidence>
<dbReference type="InterPro" id="IPR004041">
    <property type="entry name" value="NAF_dom"/>
</dbReference>
<dbReference type="FunFam" id="3.30.310.80:FF:000005">
    <property type="entry name" value="Non-specific serine/threonine protein kinase"/>
    <property type="match status" value="1"/>
</dbReference>
<evidence type="ECO:0000313" key="14">
    <source>
        <dbReference type="EMBL" id="KAH7428718.1"/>
    </source>
</evidence>
<dbReference type="Gene3D" id="1.10.510.10">
    <property type="entry name" value="Transferase(Phosphotransferase) domain 1"/>
    <property type="match status" value="1"/>
</dbReference>
<dbReference type="PROSITE" id="PS00107">
    <property type="entry name" value="PROTEIN_KINASE_ATP"/>
    <property type="match status" value="1"/>
</dbReference>
<dbReference type="FunFam" id="3.30.200.20:FF:000096">
    <property type="entry name" value="Non-specific serine/threonine protein kinase"/>
    <property type="match status" value="1"/>
</dbReference>
<keyword evidence="5 11" id="KW-0547">Nucleotide-binding</keyword>
<comment type="catalytic activity">
    <reaction evidence="10">
        <text>L-seryl-[protein] + ATP = O-phospho-L-seryl-[protein] + ADP + H(+)</text>
        <dbReference type="Rhea" id="RHEA:17989"/>
        <dbReference type="Rhea" id="RHEA-COMP:9863"/>
        <dbReference type="Rhea" id="RHEA-COMP:11604"/>
        <dbReference type="ChEBI" id="CHEBI:15378"/>
        <dbReference type="ChEBI" id="CHEBI:29999"/>
        <dbReference type="ChEBI" id="CHEBI:30616"/>
        <dbReference type="ChEBI" id="CHEBI:83421"/>
        <dbReference type="ChEBI" id="CHEBI:456216"/>
        <dbReference type="EC" id="2.7.11.1"/>
    </reaction>
</comment>
<evidence type="ECO:0000256" key="5">
    <source>
        <dbReference type="ARBA" id="ARBA00022741"/>
    </source>
</evidence>
<dbReference type="InterPro" id="IPR008271">
    <property type="entry name" value="Ser/Thr_kinase_AS"/>
</dbReference>
<dbReference type="PROSITE" id="PS00108">
    <property type="entry name" value="PROTEIN_KINASE_ST"/>
    <property type="match status" value="1"/>
</dbReference>
<proteinExistence type="inferred from homology"/>
<evidence type="ECO:0000256" key="8">
    <source>
        <dbReference type="ARBA" id="ARBA00023211"/>
    </source>
</evidence>
<evidence type="ECO:0000256" key="7">
    <source>
        <dbReference type="ARBA" id="ARBA00022840"/>
    </source>
</evidence>
<dbReference type="Pfam" id="PF03822">
    <property type="entry name" value="NAF"/>
    <property type="match status" value="1"/>
</dbReference>
<reference evidence="14" key="1">
    <citation type="submission" date="2021-08" db="EMBL/GenBank/DDBJ databases">
        <title>WGS assembly of Ceratopteris richardii.</title>
        <authorList>
            <person name="Marchant D.B."/>
            <person name="Chen G."/>
            <person name="Jenkins J."/>
            <person name="Shu S."/>
            <person name="Leebens-Mack J."/>
            <person name="Grimwood J."/>
            <person name="Schmutz J."/>
            <person name="Soltis P."/>
            <person name="Soltis D."/>
            <person name="Chen Z.-H."/>
        </authorList>
    </citation>
    <scope>NUCLEOTIDE SEQUENCE</scope>
    <source>
        <strain evidence="14">Whitten #5841</strain>
        <tissue evidence="14">Leaf</tissue>
    </source>
</reference>
<accession>A0A8T2U238</accession>
<gene>
    <name evidence="14" type="ORF">KP509_09G014400</name>
</gene>
<dbReference type="SMART" id="SM00220">
    <property type="entry name" value="S_TKc"/>
    <property type="match status" value="1"/>
</dbReference>
<dbReference type="PROSITE" id="PS50011">
    <property type="entry name" value="PROTEIN_KINASE_DOM"/>
    <property type="match status" value="1"/>
</dbReference>
<feature type="binding site" evidence="11">
    <location>
        <position position="47"/>
    </location>
    <ligand>
        <name>ATP</name>
        <dbReference type="ChEBI" id="CHEBI:30616"/>
    </ligand>
</feature>
<dbReference type="FunFam" id="1.10.510.10:FF:000279">
    <property type="entry name" value="Non-specific serine/threonine protein kinase"/>
    <property type="match status" value="1"/>
</dbReference>
<comment type="catalytic activity">
    <reaction evidence="9">
        <text>L-threonyl-[protein] + ATP = O-phospho-L-threonyl-[protein] + ADP + H(+)</text>
        <dbReference type="Rhea" id="RHEA:46608"/>
        <dbReference type="Rhea" id="RHEA-COMP:11060"/>
        <dbReference type="Rhea" id="RHEA-COMP:11605"/>
        <dbReference type="ChEBI" id="CHEBI:15378"/>
        <dbReference type="ChEBI" id="CHEBI:30013"/>
        <dbReference type="ChEBI" id="CHEBI:30616"/>
        <dbReference type="ChEBI" id="CHEBI:61977"/>
        <dbReference type="ChEBI" id="CHEBI:456216"/>
        <dbReference type="EC" id="2.7.11.1"/>
    </reaction>
</comment>
<dbReference type="GO" id="GO:0007165">
    <property type="term" value="P:signal transduction"/>
    <property type="evidence" value="ECO:0007669"/>
    <property type="project" value="InterPro"/>
</dbReference>
<keyword evidence="4" id="KW-0808">Transferase</keyword>
<dbReference type="OrthoDB" id="193931at2759"/>
<evidence type="ECO:0000256" key="10">
    <source>
        <dbReference type="ARBA" id="ARBA00048679"/>
    </source>
</evidence>
<feature type="domain" description="Protein kinase" evidence="13">
    <location>
        <begin position="18"/>
        <end position="273"/>
    </location>
</feature>
<dbReference type="Pfam" id="PF00069">
    <property type="entry name" value="Pkinase"/>
    <property type="match status" value="1"/>
</dbReference>
<comment type="similarity">
    <text evidence="1">Belongs to the protein kinase superfamily. CAMK Ser/Thr protein kinase family. SNF1 subfamily.</text>
</comment>
<keyword evidence="6" id="KW-0418">Kinase</keyword>
<dbReference type="CDD" id="cd12195">
    <property type="entry name" value="CIPK_C"/>
    <property type="match status" value="1"/>
</dbReference>
<dbReference type="InterPro" id="IPR017441">
    <property type="entry name" value="Protein_kinase_ATP_BS"/>
</dbReference>
<dbReference type="InterPro" id="IPR011009">
    <property type="entry name" value="Kinase-like_dom_sf"/>
</dbReference>
<evidence type="ECO:0000313" key="15">
    <source>
        <dbReference type="Proteomes" id="UP000825935"/>
    </source>
</evidence>